<accession>A0A2S5GZI7</accession>
<dbReference type="RefSeq" id="WP_104142185.1">
    <property type="nucleotide sequence ID" value="NZ_PREU01000001.1"/>
</dbReference>
<evidence type="ECO:0000313" key="1">
    <source>
        <dbReference type="EMBL" id="PPA78211.1"/>
    </source>
</evidence>
<organism evidence="1 2">
    <name type="scientific">Achromobacter spanius</name>
    <dbReference type="NCBI Taxonomy" id="217203"/>
    <lineage>
        <taxon>Bacteria</taxon>
        <taxon>Pseudomonadati</taxon>
        <taxon>Pseudomonadota</taxon>
        <taxon>Betaproteobacteria</taxon>
        <taxon>Burkholderiales</taxon>
        <taxon>Alcaligenaceae</taxon>
        <taxon>Achromobacter</taxon>
    </lineage>
</organism>
<gene>
    <name evidence="1" type="ORF">C4E15_02735</name>
</gene>
<comment type="caution">
    <text evidence="1">The sequence shown here is derived from an EMBL/GenBank/DDBJ whole genome shotgun (WGS) entry which is preliminary data.</text>
</comment>
<protein>
    <submittedName>
        <fullName evidence="1">Uncharacterized protein</fullName>
    </submittedName>
</protein>
<proteinExistence type="predicted"/>
<sequence length="148" mass="16481">MAYIFGPDRCTRSGASVELFDHLVSAYLTSGISGFQPKVLMPDVVTTSVYEIDDPQSGRKLSDRTLALKLNKSREYPSRKTLLQFGRTVCGVARPETVIDRIATAMHEVLEDEKHRVDADFLGRMRAEWQQGSDSVQAPVYFQGKPGA</sequence>
<dbReference type="OrthoDB" id="9805913at2"/>
<dbReference type="EMBL" id="PREU01000001">
    <property type="protein sequence ID" value="PPA78211.1"/>
    <property type="molecule type" value="Genomic_DNA"/>
</dbReference>
<reference evidence="1 2" key="1">
    <citation type="submission" date="2018-02" db="EMBL/GenBank/DDBJ databases">
        <title>Draft Genome of Achromobacter spanius stain 6.</title>
        <authorList>
            <person name="Gunasekera T.S."/>
            <person name="Radwan O."/>
            <person name="Ruiz O.N."/>
        </authorList>
    </citation>
    <scope>NUCLEOTIDE SEQUENCE [LARGE SCALE GENOMIC DNA]</scope>
    <source>
        <strain evidence="1 2">6</strain>
    </source>
</reference>
<name>A0A2S5GZI7_9BURK</name>
<evidence type="ECO:0000313" key="2">
    <source>
        <dbReference type="Proteomes" id="UP000239990"/>
    </source>
</evidence>
<dbReference type="AlphaFoldDB" id="A0A2S5GZI7"/>
<dbReference type="Proteomes" id="UP000239990">
    <property type="component" value="Unassembled WGS sequence"/>
</dbReference>